<dbReference type="Proteomes" id="UP000064967">
    <property type="component" value="Chromosome"/>
</dbReference>
<dbReference type="EMBL" id="CP012333">
    <property type="protein sequence ID" value="AKV03810.1"/>
    <property type="molecule type" value="Genomic_DNA"/>
</dbReference>
<dbReference type="Pfam" id="PF00117">
    <property type="entry name" value="GATase"/>
    <property type="match status" value="1"/>
</dbReference>
<dbReference type="CDD" id="cd01741">
    <property type="entry name" value="GATase1_1"/>
    <property type="match status" value="1"/>
</dbReference>
<evidence type="ECO:0000313" key="3">
    <source>
        <dbReference type="Proteomes" id="UP000064967"/>
    </source>
</evidence>
<dbReference type="PROSITE" id="PS51273">
    <property type="entry name" value="GATASE_TYPE_1"/>
    <property type="match status" value="1"/>
</dbReference>
<dbReference type="GO" id="GO:0005829">
    <property type="term" value="C:cytosol"/>
    <property type="evidence" value="ECO:0007669"/>
    <property type="project" value="TreeGrafter"/>
</dbReference>
<dbReference type="Gene3D" id="3.40.50.880">
    <property type="match status" value="1"/>
</dbReference>
<keyword evidence="3" id="KW-1185">Reference proteome</keyword>
<dbReference type="PANTHER" id="PTHR42695">
    <property type="entry name" value="GLUTAMINE AMIDOTRANSFERASE YLR126C-RELATED"/>
    <property type="match status" value="1"/>
</dbReference>
<reference evidence="2 3" key="1">
    <citation type="submission" date="2015-08" db="EMBL/GenBank/DDBJ databases">
        <authorList>
            <person name="Babu N.S."/>
            <person name="Beckwith C.J."/>
            <person name="Beseler K.G."/>
            <person name="Brison A."/>
            <person name="Carone J.V."/>
            <person name="Caskin T.P."/>
            <person name="Diamond M."/>
            <person name="Durham M.E."/>
            <person name="Foxe J.M."/>
            <person name="Go M."/>
            <person name="Henderson B.A."/>
            <person name="Jones I.B."/>
            <person name="McGettigan J.A."/>
            <person name="Micheletti S.J."/>
            <person name="Nasrallah M.E."/>
            <person name="Ortiz D."/>
            <person name="Piller C.R."/>
            <person name="Privatt S.R."/>
            <person name="Schneider S.L."/>
            <person name="Sharp S."/>
            <person name="Smith T.C."/>
            <person name="Stanton J.D."/>
            <person name="Ullery H.E."/>
            <person name="Wilson R.J."/>
            <person name="Serrano M.G."/>
            <person name="Buck G."/>
            <person name="Lee V."/>
            <person name="Wang Y."/>
            <person name="Carvalho R."/>
            <person name="Voegtly L."/>
            <person name="Shi R."/>
            <person name="Duckworth R."/>
            <person name="Johnson A."/>
            <person name="Loviza R."/>
            <person name="Walstead R."/>
            <person name="Shah Z."/>
            <person name="Kiflezghi M."/>
            <person name="Wade K."/>
            <person name="Ball S.L."/>
            <person name="Bradley K.W."/>
            <person name="Asai D.J."/>
            <person name="Bowman C.A."/>
            <person name="Russell D.A."/>
            <person name="Pope W.H."/>
            <person name="Jacobs-Sera D."/>
            <person name="Hendrix R.W."/>
            <person name="Hatfull G.F."/>
        </authorList>
    </citation>
    <scope>NUCLEOTIDE SEQUENCE [LARGE SCALE GENOMIC DNA]</scope>
    <source>
        <strain evidence="2 3">DSM 27648</strain>
    </source>
</reference>
<protein>
    <submittedName>
        <fullName evidence="2">GMP synthase</fullName>
    </submittedName>
</protein>
<dbReference type="PATRIC" id="fig|1391654.3.peg.10613"/>
<gene>
    <name evidence="2" type="ORF">AKJ09_10473</name>
</gene>
<sequence>MRLIVLRTGNAAPEVAARRGEFFSWIRREVGDAWSGEWHEHDVRTDHPLPHAGEASAFIITGSSSSVTERAPWMLRTEALIRDIADAKTPLFGICFGHQIVAQALGGAVAKNPRGREIGTVEVQVHHHDPRDPILEHVGERFHANHTHVDSVIQLPPNARRLASTALEENSAYSIGSHIKCVQFHPEFDGEVMRGYISARAHLIHAEGGDSTSMLARAVDAPGSASLLRNFVRHVVARPLVTL</sequence>
<dbReference type="InterPro" id="IPR044992">
    <property type="entry name" value="ChyE-like"/>
</dbReference>
<accession>A0A0K1QEG9</accession>
<organism evidence="2 3">
    <name type="scientific">Labilithrix luteola</name>
    <dbReference type="NCBI Taxonomy" id="1391654"/>
    <lineage>
        <taxon>Bacteria</taxon>
        <taxon>Pseudomonadati</taxon>
        <taxon>Myxococcota</taxon>
        <taxon>Polyangia</taxon>
        <taxon>Polyangiales</taxon>
        <taxon>Labilitrichaceae</taxon>
        <taxon>Labilithrix</taxon>
    </lineage>
</organism>
<dbReference type="PANTHER" id="PTHR42695:SF5">
    <property type="entry name" value="GLUTAMINE AMIDOTRANSFERASE YLR126C-RELATED"/>
    <property type="match status" value="1"/>
</dbReference>
<evidence type="ECO:0000313" key="2">
    <source>
        <dbReference type="EMBL" id="AKV03810.1"/>
    </source>
</evidence>
<dbReference type="InterPro" id="IPR017926">
    <property type="entry name" value="GATASE"/>
</dbReference>
<dbReference type="AlphaFoldDB" id="A0A0K1QEG9"/>
<dbReference type="SUPFAM" id="SSF52317">
    <property type="entry name" value="Class I glutamine amidotransferase-like"/>
    <property type="match status" value="1"/>
</dbReference>
<dbReference type="KEGG" id="llu:AKJ09_10473"/>
<dbReference type="STRING" id="1391654.AKJ09_10473"/>
<name>A0A0K1QEG9_9BACT</name>
<dbReference type="NCBIfam" id="NF006562">
    <property type="entry name" value="PRK09065.1"/>
    <property type="match status" value="1"/>
</dbReference>
<proteinExistence type="predicted"/>
<evidence type="ECO:0000259" key="1">
    <source>
        <dbReference type="Pfam" id="PF00117"/>
    </source>
</evidence>
<dbReference type="InterPro" id="IPR029062">
    <property type="entry name" value="Class_I_gatase-like"/>
</dbReference>
<feature type="domain" description="Glutamine amidotransferase" evidence="1">
    <location>
        <begin position="54"/>
        <end position="193"/>
    </location>
</feature>